<organism evidence="1 2">
    <name type="scientific">Massilia pinisoli</name>
    <dbReference type="NCBI Taxonomy" id="1772194"/>
    <lineage>
        <taxon>Bacteria</taxon>
        <taxon>Pseudomonadati</taxon>
        <taxon>Pseudomonadota</taxon>
        <taxon>Betaproteobacteria</taxon>
        <taxon>Burkholderiales</taxon>
        <taxon>Oxalobacteraceae</taxon>
        <taxon>Telluria group</taxon>
        <taxon>Massilia</taxon>
    </lineage>
</organism>
<accession>A0ABT1ZSV0</accession>
<keyword evidence="2" id="KW-1185">Reference proteome</keyword>
<dbReference type="RefSeq" id="WP_258817583.1">
    <property type="nucleotide sequence ID" value="NZ_JANUGW010000010.1"/>
</dbReference>
<evidence type="ECO:0000313" key="2">
    <source>
        <dbReference type="Proteomes" id="UP001204151"/>
    </source>
</evidence>
<sequence length="144" mass="16793">MINFTEGQISLGAKKILATSNYEDLDVLANEGLIEKRSDAGGPYFYAESETDGMRFSIFISLRHKGIEWLRLHWLDSPIKGWDDVSEKAMKDEYRLLLSFVEKAVGRPPENKGNRKRTWRFKWGQVEVTYEPRAYQADIFMKPR</sequence>
<dbReference type="EMBL" id="JANUGW010000010">
    <property type="protein sequence ID" value="MCS0582996.1"/>
    <property type="molecule type" value="Genomic_DNA"/>
</dbReference>
<evidence type="ECO:0000313" key="1">
    <source>
        <dbReference type="EMBL" id="MCS0582996.1"/>
    </source>
</evidence>
<name>A0ABT1ZSV0_9BURK</name>
<gene>
    <name evidence="1" type="ORF">NX784_15515</name>
</gene>
<protein>
    <submittedName>
        <fullName evidence="1">Uncharacterized protein</fullName>
    </submittedName>
</protein>
<proteinExistence type="predicted"/>
<comment type="caution">
    <text evidence="1">The sequence shown here is derived from an EMBL/GenBank/DDBJ whole genome shotgun (WGS) entry which is preliminary data.</text>
</comment>
<dbReference type="Proteomes" id="UP001204151">
    <property type="component" value="Unassembled WGS sequence"/>
</dbReference>
<reference evidence="1 2" key="1">
    <citation type="submission" date="2022-08" db="EMBL/GenBank/DDBJ databases">
        <title>Reclassification of Massilia species as members of the genera Telluria, Duganella, Pseudoduganella, Mokoshia gen. nov. and Zemynaea gen. nov. using orthogonal and non-orthogonal genome-based approaches.</title>
        <authorList>
            <person name="Bowman J.P."/>
        </authorList>
    </citation>
    <scope>NUCLEOTIDE SEQUENCE [LARGE SCALE GENOMIC DNA]</scope>
    <source>
        <strain evidence="1 2">JCM 31316</strain>
    </source>
</reference>